<reference evidence="1 2" key="1">
    <citation type="submission" date="2013-11" db="EMBL/GenBank/DDBJ databases">
        <title>Metagenomic analysis of a methanogenic consortium involved in long chain n-alkane degradation.</title>
        <authorList>
            <person name="Davidova I.A."/>
            <person name="Callaghan A.V."/>
            <person name="Wawrik B."/>
            <person name="Pruitt S."/>
            <person name="Marks C."/>
            <person name="Duncan K.E."/>
            <person name="Suflita J.M."/>
        </authorList>
    </citation>
    <scope>NUCLEOTIDE SEQUENCE [LARGE SCALE GENOMIC DNA]</scope>
    <source>
        <strain evidence="1 2">SPR</strain>
    </source>
</reference>
<dbReference type="EMBL" id="AZAC01000013">
    <property type="protein sequence ID" value="KIX14028.1"/>
    <property type="molecule type" value="Genomic_DNA"/>
</dbReference>
<dbReference type="Proteomes" id="UP000032233">
    <property type="component" value="Unassembled WGS sequence"/>
</dbReference>
<evidence type="ECO:0000313" key="1">
    <source>
        <dbReference type="EMBL" id="KIX14028.1"/>
    </source>
</evidence>
<protein>
    <submittedName>
        <fullName evidence="1">Uncharacterized protein</fullName>
    </submittedName>
</protein>
<proteinExistence type="predicted"/>
<name>A0A0D2HUC0_9BACT</name>
<dbReference type="InParanoid" id="A0A0D2HUC0"/>
<gene>
    <name evidence="1" type="ORF">X474_10850</name>
</gene>
<evidence type="ECO:0000313" key="2">
    <source>
        <dbReference type="Proteomes" id="UP000032233"/>
    </source>
</evidence>
<accession>A0A0D2HUC0</accession>
<keyword evidence="2" id="KW-1185">Reference proteome</keyword>
<dbReference type="AlphaFoldDB" id="A0A0D2HUC0"/>
<organism evidence="1 2">
    <name type="scientific">Dethiosulfatarculus sandiegensis</name>
    <dbReference type="NCBI Taxonomy" id="1429043"/>
    <lineage>
        <taxon>Bacteria</taxon>
        <taxon>Pseudomonadati</taxon>
        <taxon>Thermodesulfobacteriota</taxon>
        <taxon>Desulfarculia</taxon>
        <taxon>Desulfarculales</taxon>
        <taxon>Desulfarculaceae</taxon>
        <taxon>Dethiosulfatarculus</taxon>
    </lineage>
</organism>
<dbReference type="STRING" id="1429043.X474_10850"/>
<sequence length="61" mass="7120">MTGPLEIDRTWIKLLSREEGGCLKLPSFIQVGFFDGGPVYPRLLWFEGGRVYGRRFSREWV</sequence>
<comment type="caution">
    <text evidence="1">The sequence shown here is derived from an EMBL/GenBank/DDBJ whole genome shotgun (WGS) entry which is preliminary data.</text>
</comment>